<dbReference type="InterPro" id="IPR000073">
    <property type="entry name" value="AB_hydrolase_1"/>
</dbReference>
<sequence length="308" mass="34971">MLPIPSFFSLVTLWETYLRRCFTASGLSPRAVEVDSETKTTIHFWGPAVRPDPQKPSLVLVHGFGPIAIWQWRKQVQFFAPHFNVYVPDLLFFGGSTTASSERSEIFQAESLGKLLVMELKLERFSIAGTSYGGFVAYRMAEMWPEKVDKVVIASSGLNLRKRDNEGLLKRAGLEKIEELMLPTNPGQLRTLVDLAVFKRLNMAPNFLLIDIINKLYSENRKEKMELLKGVTLGKDDNPHISRLQQEVLLLWGEHDQLFPLEMATELKQLLGEKVKLEVMKNTSHVPQIEAPLRFNNIVKSFLCGPSS</sequence>
<protein>
    <submittedName>
        <fullName evidence="3">Uncharacterized protein LOC116215883</fullName>
    </submittedName>
</protein>
<dbReference type="PANTHER" id="PTHR43139">
    <property type="entry name" value="SI:DKEY-122A22.2"/>
    <property type="match status" value="1"/>
</dbReference>
<dbReference type="InterPro" id="IPR052370">
    <property type="entry name" value="Meta-cleavage_hydrolase"/>
</dbReference>
<dbReference type="AlphaFoldDB" id="A0A6P8EBZ3"/>
<dbReference type="OrthoDB" id="6431331at2759"/>
<evidence type="ECO:0000259" key="1">
    <source>
        <dbReference type="Pfam" id="PF00561"/>
    </source>
</evidence>
<reference evidence="2" key="1">
    <citation type="journal article" date="2020" name="Plant Biotechnol. J.">
        <title>The pomegranate (Punica granatum L.) draft genome dissects genetic divergence between soft- and hard-seeded cultivars.</title>
        <authorList>
            <person name="Luo X."/>
            <person name="Li H."/>
            <person name="Wu Z."/>
            <person name="Yao W."/>
            <person name="Zhao P."/>
            <person name="Cao D."/>
            <person name="Yu H."/>
            <person name="Li K."/>
            <person name="Poudel K."/>
            <person name="Zhao D."/>
            <person name="Zhang F."/>
            <person name="Xia X."/>
            <person name="Chen L."/>
            <person name="Wang Q."/>
            <person name="Jing D."/>
            <person name="Cao S."/>
        </authorList>
    </citation>
    <scope>NUCLEOTIDE SEQUENCE [LARGE SCALE GENOMIC DNA]</scope>
    <source>
        <strain evidence="2">cv. Tunisia</strain>
    </source>
</reference>
<dbReference type="PRINTS" id="PR00111">
    <property type="entry name" value="ABHYDROLASE"/>
</dbReference>
<feature type="domain" description="AB hydrolase-1" evidence="1">
    <location>
        <begin position="56"/>
        <end position="292"/>
    </location>
</feature>
<keyword evidence="2" id="KW-1185">Reference proteome</keyword>
<name>A0A6P8EBZ3_PUNGR</name>
<organism evidence="2 3">
    <name type="scientific">Punica granatum</name>
    <name type="common">Pomegranate</name>
    <dbReference type="NCBI Taxonomy" id="22663"/>
    <lineage>
        <taxon>Eukaryota</taxon>
        <taxon>Viridiplantae</taxon>
        <taxon>Streptophyta</taxon>
        <taxon>Embryophyta</taxon>
        <taxon>Tracheophyta</taxon>
        <taxon>Spermatophyta</taxon>
        <taxon>Magnoliopsida</taxon>
        <taxon>eudicotyledons</taxon>
        <taxon>Gunneridae</taxon>
        <taxon>Pentapetalae</taxon>
        <taxon>rosids</taxon>
        <taxon>malvids</taxon>
        <taxon>Myrtales</taxon>
        <taxon>Lythraceae</taxon>
        <taxon>Punica</taxon>
    </lineage>
</organism>
<evidence type="ECO:0000313" key="2">
    <source>
        <dbReference type="Proteomes" id="UP000515151"/>
    </source>
</evidence>
<dbReference type="Pfam" id="PF00561">
    <property type="entry name" value="Abhydrolase_1"/>
    <property type="match status" value="1"/>
</dbReference>
<reference evidence="3" key="2">
    <citation type="submission" date="2025-08" db="UniProtKB">
        <authorList>
            <consortium name="RefSeq"/>
        </authorList>
    </citation>
    <scope>IDENTIFICATION</scope>
    <source>
        <tissue evidence="3">Leaf</tissue>
    </source>
</reference>
<dbReference type="PANTHER" id="PTHR43139:SF52">
    <property type="entry name" value="SI:DKEY-122A22.2"/>
    <property type="match status" value="1"/>
</dbReference>
<dbReference type="Proteomes" id="UP000515151">
    <property type="component" value="Chromosome 8"/>
</dbReference>
<proteinExistence type="predicted"/>
<evidence type="ECO:0000313" key="3">
    <source>
        <dbReference type="RefSeq" id="XP_031407547.1"/>
    </source>
</evidence>
<gene>
    <name evidence="3" type="primary">LOC116215883</name>
</gene>
<dbReference type="RefSeq" id="XP_031407547.1">
    <property type="nucleotide sequence ID" value="XM_031551687.1"/>
</dbReference>
<dbReference type="SUPFAM" id="SSF53474">
    <property type="entry name" value="alpha/beta-Hydrolases"/>
    <property type="match status" value="1"/>
</dbReference>
<dbReference type="GeneID" id="116215883"/>
<accession>A0A6P8EBZ3</accession>
<dbReference type="Gene3D" id="3.40.50.1820">
    <property type="entry name" value="alpha/beta hydrolase"/>
    <property type="match status" value="1"/>
</dbReference>
<dbReference type="InterPro" id="IPR029058">
    <property type="entry name" value="AB_hydrolase_fold"/>
</dbReference>